<dbReference type="eggNOG" id="KOG4657">
    <property type="taxonomic scope" value="Eukaryota"/>
</dbReference>
<dbReference type="GeneID" id="18932247"/>
<keyword evidence="8 9" id="KW-0137">Centromere</keyword>
<dbReference type="Pfam" id="PF08234">
    <property type="entry name" value="Spindle_Spc25"/>
    <property type="match status" value="1"/>
</dbReference>
<dbReference type="GO" id="GO:0007059">
    <property type="term" value="P:chromosome segregation"/>
    <property type="evidence" value="ECO:0007669"/>
    <property type="project" value="InterPro"/>
</dbReference>
<evidence type="ECO:0000256" key="10">
    <source>
        <dbReference type="SAM" id="Coils"/>
    </source>
</evidence>
<keyword evidence="5 9" id="KW-0995">Kinetochore</keyword>
<dbReference type="CDD" id="cd23784">
    <property type="entry name" value="RWD_Spc25"/>
    <property type="match status" value="1"/>
</dbReference>
<keyword evidence="6 10" id="KW-0175">Coiled coil</keyword>
<evidence type="ECO:0000256" key="1">
    <source>
        <dbReference type="ARBA" id="ARBA00006379"/>
    </source>
</evidence>
<evidence type="ECO:0000313" key="13">
    <source>
        <dbReference type="EMBL" id="EGG01419.1"/>
    </source>
</evidence>
<evidence type="ECO:0000256" key="9">
    <source>
        <dbReference type="RuleBase" id="RU367150"/>
    </source>
</evidence>
<comment type="similarity">
    <text evidence="1 9">Belongs to the SPC25 family.</text>
</comment>
<organism evidence="14">
    <name type="scientific">Melampsora larici-populina (strain 98AG31 / pathotype 3-4-7)</name>
    <name type="common">Poplar leaf rust fungus</name>
    <dbReference type="NCBI Taxonomy" id="747676"/>
    <lineage>
        <taxon>Eukaryota</taxon>
        <taxon>Fungi</taxon>
        <taxon>Dikarya</taxon>
        <taxon>Basidiomycota</taxon>
        <taxon>Pucciniomycotina</taxon>
        <taxon>Pucciniomycetes</taxon>
        <taxon>Pucciniales</taxon>
        <taxon>Melampsoraceae</taxon>
        <taxon>Melampsora</taxon>
    </lineage>
</organism>
<evidence type="ECO:0000256" key="4">
    <source>
        <dbReference type="ARBA" id="ARBA00022776"/>
    </source>
</evidence>
<proteinExistence type="inferred from homology"/>
<evidence type="ECO:0000313" key="14">
    <source>
        <dbReference type="Proteomes" id="UP000001072"/>
    </source>
</evidence>
<feature type="domain" description="Chromosome segregation protein Spc25 C-terminal" evidence="12">
    <location>
        <begin position="242"/>
        <end position="310"/>
    </location>
</feature>
<dbReference type="KEGG" id="mlr:MELLADRAFT_72992"/>
<evidence type="ECO:0000256" key="3">
    <source>
        <dbReference type="ARBA" id="ARBA00022618"/>
    </source>
</evidence>
<gene>
    <name evidence="13" type="ORF">MELLADRAFT_72992</name>
</gene>
<dbReference type="GO" id="GO:0031262">
    <property type="term" value="C:Ndc80 complex"/>
    <property type="evidence" value="ECO:0007669"/>
    <property type="project" value="InterPro"/>
</dbReference>
<dbReference type="AlphaFoldDB" id="F4S1R2"/>
<dbReference type="HOGENOM" id="CLU_804441_0_0_1"/>
<feature type="compositionally biased region" description="Polar residues" evidence="11">
    <location>
        <begin position="1"/>
        <end position="10"/>
    </location>
</feature>
<dbReference type="PANTHER" id="PTHR14281">
    <property type="entry name" value="KINETOCHORE PROTEIN SPC25-RELATED"/>
    <property type="match status" value="1"/>
</dbReference>
<dbReference type="InParanoid" id="F4S1R2"/>
<dbReference type="InterPro" id="IPR013255">
    <property type="entry name" value="Spc25_C"/>
</dbReference>
<dbReference type="GO" id="GO:0051301">
    <property type="term" value="P:cell division"/>
    <property type="evidence" value="ECO:0007669"/>
    <property type="project" value="UniProtKB-UniRule"/>
</dbReference>
<reference evidence="14" key="1">
    <citation type="journal article" date="2011" name="Proc. Natl. Acad. Sci. U.S.A.">
        <title>Obligate biotrophy features unraveled by the genomic analysis of rust fungi.</title>
        <authorList>
            <person name="Duplessis S."/>
            <person name="Cuomo C.A."/>
            <person name="Lin Y.-C."/>
            <person name="Aerts A."/>
            <person name="Tisserant E."/>
            <person name="Veneault-Fourrey C."/>
            <person name="Joly D.L."/>
            <person name="Hacquard S."/>
            <person name="Amselem J."/>
            <person name="Cantarel B.L."/>
            <person name="Chiu R."/>
            <person name="Coutinho P.M."/>
            <person name="Feau N."/>
            <person name="Field M."/>
            <person name="Frey P."/>
            <person name="Gelhaye E."/>
            <person name="Goldberg J."/>
            <person name="Grabherr M.G."/>
            <person name="Kodira C.D."/>
            <person name="Kohler A."/>
            <person name="Kuees U."/>
            <person name="Lindquist E.A."/>
            <person name="Lucas S.M."/>
            <person name="Mago R."/>
            <person name="Mauceli E."/>
            <person name="Morin E."/>
            <person name="Murat C."/>
            <person name="Pangilinan J.L."/>
            <person name="Park R."/>
            <person name="Pearson M."/>
            <person name="Quesneville H."/>
            <person name="Rouhier N."/>
            <person name="Sakthikumar S."/>
            <person name="Salamov A.A."/>
            <person name="Schmutz J."/>
            <person name="Selles B."/>
            <person name="Shapiro H."/>
            <person name="Tanguay P."/>
            <person name="Tuskan G.A."/>
            <person name="Henrissat B."/>
            <person name="Van de Peer Y."/>
            <person name="Rouze P."/>
            <person name="Ellis J.G."/>
            <person name="Dodds P.N."/>
            <person name="Schein J.E."/>
            <person name="Zhong S."/>
            <person name="Hamelin R.C."/>
            <person name="Grigoriev I.V."/>
            <person name="Szabo L.J."/>
            <person name="Martin F."/>
        </authorList>
    </citation>
    <scope>NUCLEOTIDE SEQUENCE [LARGE SCALE GENOMIC DNA]</scope>
    <source>
        <strain evidence="14">98AG31 / pathotype 3-4-7</strain>
    </source>
</reference>
<sequence>MSTSTSQYNAPATPLRYDRFSNPNRASSSGYQPQPSSALRNPYWPSPSKKSQMIYGTPPITRTPSRIPAPTTPARSEGPPTDTSVTYLPHQVVGRDPELLTLLNQHHEMLDRVIDQYSQLKLESAHTLHVEMSTYEHGRTQAKCKLQVLQKLVSEGNEKAERLKQEQSEAKKRVRGLVEDRRTMELKSTELKEMAHELQRRKQMLEDQKEIKKKQVAEVIEMAKEESKFLEEITGLKISVISVDQLRFQFKLIDMNNYERPFTLDLDLSSFDYQILAIEPPLPEAQSLLKQLNQTRDFRQFLCRIRQCFVQLARTR</sequence>
<dbReference type="RefSeq" id="XP_007415269.1">
    <property type="nucleotide sequence ID" value="XM_007415207.1"/>
</dbReference>
<evidence type="ECO:0000256" key="6">
    <source>
        <dbReference type="ARBA" id="ARBA00023054"/>
    </source>
</evidence>
<evidence type="ECO:0000256" key="11">
    <source>
        <dbReference type="SAM" id="MobiDB-lite"/>
    </source>
</evidence>
<dbReference type="STRING" id="747676.F4S1R2"/>
<feature type="region of interest" description="Disordered" evidence="11">
    <location>
        <begin position="1"/>
        <end position="82"/>
    </location>
</feature>
<keyword evidence="7 9" id="KW-0131">Cell cycle</keyword>
<dbReference type="EMBL" id="GL883138">
    <property type="protein sequence ID" value="EGG01419.1"/>
    <property type="molecule type" value="Genomic_DNA"/>
</dbReference>
<protein>
    <recommendedName>
        <fullName evidence="9">Kinetochore protein SPC25</fullName>
    </recommendedName>
</protein>
<evidence type="ECO:0000256" key="7">
    <source>
        <dbReference type="ARBA" id="ARBA00023306"/>
    </source>
</evidence>
<dbReference type="Proteomes" id="UP000001072">
    <property type="component" value="Unassembled WGS sequence"/>
</dbReference>
<dbReference type="GO" id="GO:0005634">
    <property type="term" value="C:nucleus"/>
    <property type="evidence" value="ECO:0007669"/>
    <property type="project" value="UniProtKB-SubCell"/>
</dbReference>
<evidence type="ECO:0000256" key="5">
    <source>
        <dbReference type="ARBA" id="ARBA00022838"/>
    </source>
</evidence>
<evidence type="ECO:0000259" key="12">
    <source>
        <dbReference type="Pfam" id="PF08234"/>
    </source>
</evidence>
<keyword evidence="4 9" id="KW-0498">Mitosis</keyword>
<accession>F4S1R2</accession>
<dbReference type="OrthoDB" id="4056921at2759"/>
<dbReference type="Gene3D" id="3.30.457.50">
    <property type="entry name" value="Chromosome segregation protein Spc25"/>
    <property type="match status" value="1"/>
</dbReference>
<feature type="compositionally biased region" description="Polar residues" evidence="11">
    <location>
        <begin position="21"/>
        <end position="39"/>
    </location>
</feature>
<comment type="function">
    <text evidence="9">Acts as a component of the essential kinetochore-associated NDC80 complex, which is required for chromosome segregation and spindle checkpoint activity.</text>
</comment>
<comment type="subunit">
    <text evidence="9">Component of the NDC80 complex.</text>
</comment>
<comment type="subcellular location">
    <subcellularLocation>
        <location evidence="9">Nucleus</location>
    </subcellularLocation>
    <subcellularLocation>
        <location evidence="9">Chromosome</location>
        <location evidence="9">Centromere</location>
        <location evidence="9">Kinetochore</location>
    </subcellularLocation>
</comment>
<feature type="coiled-coil region" evidence="10">
    <location>
        <begin position="103"/>
        <end position="215"/>
    </location>
</feature>
<name>F4S1R2_MELLP</name>
<evidence type="ECO:0000256" key="8">
    <source>
        <dbReference type="ARBA" id="ARBA00023328"/>
    </source>
</evidence>
<keyword evidence="2 9" id="KW-0158">Chromosome</keyword>
<feature type="compositionally biased region" description="Low complexity" evidence="11">
    <location>
        <begin position="57"/>
        <end position="75"/>
    </location>
</feature>
<dbReference type="InterPro" id="IPR045143">
    <property type="entry name" value="Spc25"/>
</dbReference>
<dbReference type="PANTHER" id="PTHR14281:SF0">
    <property type="entry name" value="KINETOCHORE PROTEIN SPC25"/>
    <property type="match status" value="1"/>
</dbReference>
<dbReference type="VEuPathDB" id="FungiDB:MELLADRAFT_72992"/>
<keyword evidence="9" id="KW-0539">Nucleus</keyword>
<evidence type="ECO:0000256" key="2">
    <source>
        <dbReference type="ARBA" id="ARBA00022454"/>
    </source>
</evidence>
<dbReference type="FunCoup" id="F4S1R2">
    <property type="interactions" value="123"/>
</dbReference>
<keyword evidence="3 9" id="KW-0132">Cell division</keyword>
<keyword evidence="14" id="KW-1185">Reference proteome</keyword>